<name>A0ACC1IXJ9_9FUNG</name>
<feature type="non-terminal residue" evidence="1">
    <location>
        <position position="307"/>
    </location>
</feature>
<dbReference type="Proteomes" id="UP001150603">
    <property type="component" value="Unassembled WGS sequence"/>
</dbReference>
<evidence type="ECO:0000313" key="1">
    <source>
        <dbReference type="EMBL" id="KAJ1927112.1"/>
    </source>
</evidence>
<reference evidence="1" key="1">
    <citation type="submission" date="2022-07" db="EMBL/GenBank/DDBJ databases">
        <title>Phylogenomic reconstructions and comparative analyses of Kickxellomycotina fungi.</title>
        <authorList>
            <person name="Reynolds N.K."/>
            <person name="Stajich J.E."/>
            <person name="Barry K."/>
            <person name="Grigoriev I.V."/>
            <person name="Crous P."/>
            <person name="Smith M.E."/>
        </authorList>
    </citation>
    <scope>NUCLEOTIDE SEQUENCE</scope>
    <source>
        <strain evidence="1">NRRL 5244</strain>
    </source>
</reference>
<accession>A0ACC1IXJ9</accession>
<gene>
    <name evidence="1" type="primary">DNF3_2</name>
    <name evidence="1" type="ORF">FBU59_007250</name>
</gene>
<keyword evidence="2" id="KW-1185">Reference proteome</keyword>
<sequence>MKQPLLSSESDTAAGTSVESKLSASASLAVVVDGETLAELEKYPELLHMFLSLGTLCDAVVCSRVSPAQKALVVHNMRVRCEGGSGSQGGEDQQSKKRAKSRNPLSNLLRHNNDDFMVTLAIGDGGNDIAMIQEAHVGIGIAGQEGLQASRAADFSIAQFRFLQKLLLVHGRWSYVRVSTFVMGTFYKCMAFYVTQLIYQFYTGFSGTSLFESWTLSMYNTLFSILPVLVVGIFEQDLQPETLLAYPELYKDMGPANHLFTVPLFLRKVVLIGFLHSIVASLFPFAARLNLGNDMTTNDQYTNSLVV</sequence>
<protein>
    <submittedName>
        <fullName evidence="1">Drs2 neo1 protein</fullName>
    </submittedName>
</protein>
<dbReference type="EMBL" id="JANBPW010006845">
    <property type="protein sequence ID" value="KAJ1927112.1"/>
    <property type="molecule type" value="Genomic_DNA"/>
</dbReference>
<proteinExistence type="predicted"/>
<evidence type="ECO:0000313" key="2">
    <source>
        <dbReference type="Proteomes" id="UP001150603"/>
    </source>
</evidence>
<organism evidence="1 2">
    <name type="scientific">Linderina macrospora</name>
    <dbReference type="NCBI Taxonomy" id="4868"/>
    <lineage>
        <taxon>Eukaryota</taxon>
        <taxon>Fungi</taxon>
        <taxon>Fungi incertae sedis</taxon>
        <taxon>Zoopagomycota</taxon>
        <taxon>Kickxellomycotina</taxon>
        <taxon>Kickxellomycetes</taxon>
        <taxon>Kickxellales</taxon>
        <taxon>Kickxellaceae</taxon>
        <taxon>Linderina</taxon>
    </lineage>
</organism>
<comment type="caution">
    <text evidence="1">The sequence shown here is derived from an EMBL/GenBank/DDBJ whole genome shotgun (WGS) entry which is preliminary data.</text>
</comment>